<dbReference type="CDD" id="cd07379">
    <property type="entry name" value="MPP_239FB"/>
    <property type="match status" value="1"/>
</dbReference>
<dbReference type="Gene3D" id="3.60.21.10">
    <property type="match status" value="1"/>
</dbReference>
<dbReference type="InterPro" id="IPR029052">
    <property type="entry name" value="Metallo-depent_PP-like"/>
</dbReference>
<dbReference type="GO" id="GO:0016787">
    <property type="term" value="F:hydrolase activity"/>
    <property type="evidence" value="ECO:0007669"/>
    <property type="project" value="InterPro"/>
</dbReference>
<organism evidence="3">
    <name type="scientific">Dunaliella tertiolecta</name>
    <name type="common">Green alga</name>
    <dbReference type="NCBI Taxonomy" id="3047"/>
    <lineage>
        <taxon>Eukaryota</taxon>
        <taxon>Viridiplantae</taxon>
        <taxon>Chlorophyta</taxon>
        <taxon>core chlorophytes</taxon>
        <taxon>Chlorophyceae</taxon>
        <taxon>CS clade</taxon>
        <taxon>Chlamydomonadales</taxon>
        <taxon>Dunaliellaceae</taxon>
        <taxon>Dunaliella</taxon>
    </lineage>
</organism>
<dbReference type="AlphaFoldDB" id="A0A7S3QNK2"/>
<dbReference type="PANTHER" id="PTHR12905">
    <property type="entry name" value="METALLOPHOSPHOESTERASE"/>
    <property type="match status" value="1"/>
</dbReference>
<name>A0A7S3QNK2_DUNTE</name>
<dbReference type="Pfam" id="PF00149">
    <property type="entry name" value="Metallophos"/>
    <property type="match status" value="1"/>
</dbReference>
<dbReference type="EMBL" id="HBIP01005980">
    <property type="protein sequence ID" value="CAE0487976.1"/>
    <property type="molecule type" value="Transcribed_RNA"/>
</dbReference>
<dbReference type="InterPro" id="IPR004843">
    <property type="entry name" value="Calcineurin-like_PHP"/>
</dbReference>
<dbReference type="PANTHER" id="PTHR12905:SF0">
    <property type="entry name" value="CALCINEURIN-LIKE PHOSPHOESTERASE DOMAIN-CONTAINING PROTEIN"/>
    <property type="match status" value="1"/>
</dbReference>
<protein>
    <recommendedName>
        <fullName evidence="2">Calcineurin-like phosphoesterase domain-containing protein</fullName>
    </recommendedName>
</protein>
<evidence type="ECO:0000259" key="2">
    <source>
        <dbReference type="Pfam" id="PF00149"/>
    </source>
</evidence>
<dbReference type="InterPro" id="IPR051693">
    <property type="entry name" value="UPF0046_metallophosphoest"/>
</dbReference>
<sequence length="271" mass="29613">MLRIDSDWFCASLKACCALLLLALLGCVMQPLQSQSTPAPLMIAQTAKSIVAISDPHGSYAELNIPAGDLLLFAGDWELHSKEDAEDISGWLSKQRHRHKVVTFGNMDHGAEETPEEVTSVLSKVAVVCKDGFCDVGGLRIFGSPSTPEFYGSFQLSDYADAKQHWSKLLPSHSRVDIILTHGPPFGYGDATNGRHVGDKALLEAVQGLEEPPKLWVCGHIHAARGVYKVPHKKGEILLINAALPKDPRMRSYQVDFPSMEVREGPPAHGR</sequence>
<evidence type="ECO:0000256" key="1">
    <source>
        <dbReference type="SAM" id="SignalP"/>
    </source>
</evidence>
<feature type="domain" description="Calcineurin-like phosphoesterase" evidence="2">
    <location>
        <begin position="50"/>
        <end position="223"/>
    </location>
</feature>
<proteinExistence type="predicted"/>
<accession>A0A7S3QNK2</accession>
<feature type="chain" id="PRO_5031329365" description="Calcineurin-like phosphoesterase domain-containing protein" evidence="1">
    <location>
        <begin position="35"/>
        <end position="271"/>
    </location>
</feature>
<dbReference type="PROSITE" id="PS51257">
    <property type="entry name" value="PROKAR_LIPOPROTEIN"/>
    <property type="match status" value="1"/>
</dbReference>
<gene>
    <name evidence="3" type="ORF">DTER00134_LOCUS3026</name>
</gene>
<feature type="signal peptide" evidence="1">
    <location>
        <begin position="1"/>
        <end position="34"/>
    </location>
</feature>
<dbReference type="SUPFAM" id="SSF56300">
    <property type="entry name" value="Metallo-dependent phosphatases"/>
    <property type="match status" value="1"/>
</dbReference>
<evidence type="ECO:0000313" key="3">
    <source>
        <dbReference type="EMBL" id="CAE0487976.1"/>
    </source>
</evidence>
<reference evidence="3" key="1">
    <citation type="submission" date="2021-01" db="EMBL/GenBank/DDBJ databases">
        <authorList>
            <person name="Corre E."/>
            <person name="Pelletier E."/>
            <person name="Niang G."/>
            <person name="Scheremetjew M."/>
            <person name="Finn R."/>
            <person name="Kale V."/>
            <person name="Holt S."/>
            <person name="Cochrane G."/>
            <person name="Meng A."/>
            <person name="Brown T."/>
            <person name="Cohen L."/>
        </authorList>
    </citation>
    <scope>NUCLEOTIDE SEQUENCE</scope>
    <source>
        <strain evidence="3">CCMP1320</strain>
    </source>
</reference>
<keyword evidence="1" id="KW-0732">Signal</keyword>